<feature type="coiled-coil region" evidence="1">
    <location>
        <begin position="252"/>
        <end position="279"/>
    </location>
</feature>
<dbReference type="RefSeq" id="WP_026738135.1">
    <property type="nucleotide sequence ID" value="NZ_AP019822.1"/>
</dbReference>
<protein>
    <submittedName>
        <fullName evidence="2">ATPase</fullName>
    </submittedName>
</protein>
<dbReference type="AlphaFoldDB" id="A0A510JG98"/>
<sequence length="323" mass="38214">MKSSEITEKLKNEANQNKKSASYLFYGDKRVDLLFYALEFSKIIMTSGIDKNSEEYKSIIKRIDNFQYPDIEIINKENKNIKIDEVREIIYSAIESSYSSPKKIFILSGIESLRKESSNALLKILEEPPKDVYFILLSRSLNIIPTIKSRTIKFHIEAENNEELDVSKEIYYFFDGNENNIRKWKERNISLGEYDRYVSTSREALDYIIKMKKYMEDENTENEETETDELDLIIKYNKSIEYIAKKIKFFDLKEVYTIINEIEKEFKQEREKLTEFLTKIIINAKNSINGDKLKKLINLKNSIRSNVNTRSVLFNFFDLLQEA</sequence>
<evidence type="ECO:0000313" key="2">
    <source>
        <dbReference type="EMBL" id="BBM36973.1"/>
    </source>
</evidence>
<dbReference type="SUPFAM" id="SSF52540">
    <property type="entry name" value="P-loop containing nucleoside triphosphate hydrolases"/>
    <property type="match status" value="1"/>
</dbReference>
<dbReference type="KEGG" id="lgo:JCM16774_1919"/>
<dbReference type="EMBL" id="AP019822">
    <property type="protein sequence ID" value="BBM36973.1"/>
    <property type="molecule type" value="Genomic_DNA"/>
</dbReference>
<dbReference type="Pfam" id="PF13177">
    <property type="entry name" value="DNA_pol3_delta2"/>
    <property type="match status" value="1"/>
</dbReference>
<organism evidence="2 3">
    <name type="scientific">Pseudoleptotrichia goodfellowii</name>
    <dbReference type="NCBI Taxonomy" id="157692"/>
    <lineage>
        <taxon>Bacteria</taxon>
        <taxon>Fusobacteriati</taxon>
        <taxon>Fusobacteriota</taxon>
        <taxon>Fusobacteriia</taxon>
        <taxon>Fusobacteriales</taxon>
        <taxon>Leptotrichiaceae</taxon>
        <taxon>Pseudoleptotrichia</taxon>
    </lineage>
</organism>
<dbReference type="Proteomes" id="UP000321606">
    <property type="component" value="Chromosome"/>
</dbReference>
<keyword evidence="1" id="KW-0175">Coiled coil</keyword>
<reference evidence="2 3" key="1">
    <citation type="submission" date="2019-07" db="EMBL/GenBank/DDBJ databases">
        <title>Complete Genome Sequence of Leptotrichia goodfellowii Strain JCM 16774.</title>
        <authorList>
            <person name="Watanabe S."/>
            <person name="Cui L."/>
        </authorList>
    </citation>
    <scope>NUCLEOTIDE SEQUENCE [LARGE SCALE GENOMIC DNA]</scope>
    <source>
        <strain evidence="2 3">JCM16774</strain>
    </source>
</reference>
<dbReference type="InterPro" id="IPR050238">
    <property type="entry name" value="DNA_Rep/Repair_Clamp_Loader"/>
</dbReference>
<dbReference type="STRING" id="714315.GCA_000516535_01924"/>
<dbReference type="GO" id="GO:0006261">
    <property type="term" value="P:DNA-templated DNA replication"/>
    <property type="evidence" value="ECO:0007669"/>
    <property type="project" value="TreeGrafter"/>
</dbReference>
<dbReference type="OrthoDB" id="9811073at2"/>
<dbReference type="InterPro" id="IPR027417">
    <property type="entry name" value="P-loop_NTPase"/>
</dbReference>
<name>A0A510JG98_9FUSO</name>
<dbReference type="PANTHER" id="PTHR11669:SF8">
    <property type="entry name" value="DNA POLYMERASE III SUBUNIT DELTA"/>
    <property type="match status" value="1"/>
</dbReference>
<dbReference type="Gene3D" id="3.40.50.300">
    <property type="entry name" value="P-loop containing nucleotide triphosphate hydrolases"/>
    <property type="match status" value="1"/>
</dbReference>
<proteinExistence type="predicted"/>
<accession>A0A510JG98</accession>
<dbReference type="PANTHER" id="PTHR11669">
    <property type="entry name" value="REPLICATION FACTOR C / DNA POLYMERASE III GAMMA-TAU SUBUNIT"/>
    <property type="match status" value="1"/>
</dbReference>
<evidence type="ECO:0000313" key="3">
    <source>
        <dbReference type="Proteomes" id="UP000321606"/>
    </source>
</evidence>
<evidence type="ECO:0000256" key="1">
    <source>
        <dbReference type="SAM" id="Coils"/>
    </source>
</evidence>
<gene>
    <name evidence="2" type="ORF">JCM16774_1919</name>
</gene>